<name>A0ABW2KYS7_9PROT</name>
<organism evidence="4 5">
    <name type="scientific">Rhodocista pekingensis</name>
    <dbReference type="NCBI Taxonomy" id="201185"/>
    <lineage>
        <taxon>Bacteria</taxon>
        <taxon>Pseudomonadati</taxon>
        <taxon>Pseudomonadota</taxon>
        <taxon>Alphaproteobacteria</taxon>
        <taxon>Rhodospirillales</taxon>
        <taxon>Azospirillaceae</taxon>
        <taxon>Rhodocista</taxon>
    </lineage>
</organism>
<dbReference type="Proteomes" id="UP001596456">
    <property type="component" value="Unassembled WGS sequence"/>
</dbReference>
<evidence type="ECO:0000313" key="5">
    <source>
        <dbReference type="Proteomes" id="UP001596456"/>
    </source>
</evidence>
<keyword evidence="2" id="KW-0653">Protein transport</keyword>
<sequence length="227" mass="24364">MPRPFRFGNEFPPDLPPGSADVPPEPLRSTTTVGGFTEEDLESVRDRAFRQGLEVGERNGFERGQQTARQAAEAQMAEALAGIEAALRRADETVGPFREQIERDAVRVVSSLVTRLAPPLLDTVAEAELDTLVLDCLHAAVGTPRLELRLPPGSVERMREQIEKMQAAAGFRGTVALIPDPSLPAGAATADWGTGGAVRDPKVVERRLSDAVAIAISRLTLRGGPRA</sequence>
<accession>A0ABW2KYS7</accession>
<gene>
    <name evidence="4" type="ORF">ACFQPS_18855</name>
</gene>
<dbReference type="EMBL" id="JBHTCM010000028">
    <property type="protein sequence ID" value="MFC7335234.1"/>
    <property type="molecule type" value="Genomic_DNA"/>
</dbReference>
<evidence type="ECO:0000256" key="1">
    <source>
        <dbReference type="ARBA" id="ARBA00022448"/>
    </source>
</evidence>
<evidence type="ECO:0008006" key="6">
    <source>
        <dbReference type="Google" id="ProtNLM"/>
    </source>
</evidence>
<dbReference type="InterPro" id="IPR051472">
    <property type="entry name" value="T3SS_Stator/FliH"/>
</dbReference>
<feature type="region of interest" description="Disordered" evidence="3">
    <location>
        <begin position="1"/>
        <end position="32"/>
    </location>
</feature>
<dbReference type="RefSeq" id="WP_377360768.1">
    <property type="nucleotide sequence ID" value="NZ_JBHTCM010000028.1"/>
</dbReference>
<evidence type="ECO:0000256" key="3">
    <source>
        <dbReference type="SAM" id="MobiDB-lite"/>
    </source>
</evidence>
<dbReference type="PANTHER" id="PTHR34982">
    <property type="entry name" value="YOP PROTEINS TRANSLOCATION PROTEIN L"/>
    <property type="match status" value="1"/>
</dbReference>
<protein>
    <recommendedName>
        <fullName evidence="6">Flagellar assembly protein FliH</fullName>
    </recommendedName>
</protein>
<reference evidence="5" key="1">
    <citation type="journal article" date="2019" name="Int. J. Syst. Evol. Microbiol.">
        <title>The Global Catalogue of Microorganisms (GCM) 10K type strain sequencing project: providing services to taxonomists for standard genome sequencing and annotation.</title>
        <authorList>
            <consortium name="The Broad Institute Genomics Platform"/>
            <consortium name="The Broad Institute Genome Sequencing Center for Infectious Disease"/>
            <person name="Wu L."/>
            <person name="Ma J."/>
        </authorList>
    </citation>
    <scope>NUCLEOTIDE SEQUENCE [LARGE SCALE GENOMIC DNA]</scope>
    <source>
        <strain evidence="5">CGMCC 1.16275</strain>
    </source>
</reference>
<evidence type="ECO:0000313" key="4">
    <source>
        <dbReference type="EMBL" id="MFC7335234.1"/>
    </source>
</evidence>
<comment type="caution">
    <text evidence="4">The sequence shown here is derived from an EMBL/GenBank/DDBJ whole genome shotgun (WGS) entry which is preliminary data.</text>
</comment>
<evidence type="ECO:0000256" key="2">
    <source>
        <dbReference type="ARBA" id="ARBA00022927"/>
    </source>
</evidence>
<dbReference type="PANTHER" id="PTHR34982:SF1">
    <property type="entry name" value="FLAGELLAR ASSEMBLY PROTEIN FLIH"/>
    <property type="match status" value="1"/>
</dbReference>
<proteinExistence type="predicted"/>
<keyword evidence="1" id="KW-0813">Transport</keyword>
<keyword evidence="5" id="KW-1185">Reference proteome</keyword>